<evidence type="ECO:0000313" key="2">
    <source>
        <dbReference type="Proteomes" id="UP000887575"/>
    </source>
</evidence>
<keyword evidence="1" id="KW-1133">Transmembrane helix</keyword>
<feature type="transmembrane region" description="Helical" evidence="1">
    <location>
        <begin position="46"/>
        <end position="64"/>
    </location>
</feature>
<reference evidence="3" key="1">
    <citation type="submission" date="2024-02" db="UniProtKB">
        <authorList>
            <consortium name="WormBaseParasite"/>
        </authorList>
    </citation>
    <scope>IDENTIFICATION</scope>
</reference>
<evidence type="ECO:0000313" key="3">
    <source>
        <dbReference type="WBParaSite" id="MBELARI_LOCUS3705"/>
    </source>
</evidence>
<evidence type="ECO:0000256" key="1">
    <source>
        <dbReference type="SAM" id="Phobius"/>
    </source>
</evidence>
<accession>A0AAF3F9V1</accession>
<keyword evidence="1" id="KW-0812">Transmembrane</keyword>
<dbReference type="AlphaFoldDB" id="A0AAF3F9V1"/>
<keyword evidence="2" id="KW-1185">Reference proteome</keyword>
<keyword evidence="1" id="KW-0472">Membrane</keyword>
<dbReference type="Proteomes" id="UP000887575">
    <property type="component" value="Unassembled WGS sequence"/>
</dbReference>
<dbReference type="WBParaSite" id="MBELARI_LOCUS3705">
    <property type="protein sequence ID" value="MBELARI_LOCUS3705"/>
    <property type="gene ID" value="MBELARI_LOCUS3705"/>
</dbReference>
<protein>
    <submittedName>
        <fullName evidence="3">Uncharacterized protein</fullName>
    </submittedName>
</protein>
<name>A0AAF3F9V1_9BILA</name>
<sequence length="125" mass="14293">MKKSSAPERSFFAPERSFFAPGRSFFAPGRSFFAPERSFFAPERSMLNAVLFTLIFGVISVLTLEDENSPLKSAMTSMDRDNDFMKRSDSLFEPLTLYKRYYSLDTLGGLGLGKRAEERRRKPVQ</sequence>
<proteinExistence type="predicted"/>
<organism evidence="2 3">
    <name type="scientific">Mesorhabditis belari</name>
    <dbReference type="NCBI Taxonomy" id="2138241"/>
    <lineage>
        <taxon>Eukaryota</taxon>
        <taxon>Metazoa</taxon>
        <taxon>Ecdysozoa</taxon>
        <taxon>Nematoda</taxon>
        <taxon>Chromadorea</taxon>
        <taxon>Rhabditida</taxon>
        <taxon>Rhabditina</taxon>
        <taxon>Rhabditomorpha</taxon>
        <taxon>Rhabditoidea</taxon>
        <taxon>Rhabditidae</taxon>
        <taxon>Mesorhabditinae</taxon>
        <taxon>Mesorhabditis</taxon>
    </lineage>
</organism>